<name>A0A7V7GVF2_9GAMM</name>
<keyword evidence="2" id="KW-1185">Reference proteome</keyword>
<proteinExistence type="predicted"/>
<evidence type="ECO:0000313" key="1">
    <source>
        <dbReference type="EMBL" id="KAA0696110.1"/>
    </source>
</evidence>
<accession>A0A7V7GVF2</accession>
<protein>
    <submittedName>
        <fullName evidence="1">Uncharacterized protein</fullName>
    </submittedName>
</protein>
<dbReference type="OrthoDB" id="7032747at2"/>
<sequence length="388" mass="44951">MAVRLEFLTQDTAEVELARRYWAMDAEGLFLEKVKDLVPFRDLTQSSFLSMRVRKYCIAYDENQFCRQCGGMVLVTKRTEPKKVLQMSDRPCSECEKRTNERELQERQTVREKLQRRVDTYSYQVRFETISYERLSDDVCLLLLAIDALITPKLANGTFKERECEALSPIGCETYLRSLYEQKIIRDDPAAACKEAYFFEDGQLRMRWDKADFFLLPDEMSGRGPVALEKVTERIFTDSEALSNLWLDFAVSDVIRYLVDQCQTYNLPLQSDSIVKIKGIVRQGLRIYSVSQLWSVVWKIVKDAASLASREYYNRTKAAATIPNKIIRQLEKAEQNGGINYSWHRPEKHIAGSLGMMFFKHFELNEYTPGSEALNRLSSLGHQSTKHG</sequence>
<gene>
    <name evidence="1" type="ORF">DT594_01755</name>
</gene>
<comment type="caution">
    <text evidence="1">The sequence shown here is derived from an EMBL/GenBank/DDBJ whole genome shotgun (WGS) entry which is preliminary data.</text>
</comment>
<dbReference type="Proteomes" id="UP000463138">
    <property type="component" value="Unassembled WGS sequence"/>
</dbReference>
<evidence type="ECO:0000313" key="2">
    <source>
        <dbReference type="Proteomes" id="UP000463138"/>
    </source>
</evidence>
<organism evidence="1 2">
    <name type="scientific">Halopseudomonas laoshanensis</name>
    <dbReference type="NCBI Taxonomy" id="2268758"/>
    <lineage>
        <taxon>Bacteria</taxon>
        <taxon>Pseudomonadati</taxon>
        <taxon>Pseudomonadota</taxon>
        <taxon>Gammaproteobacteria</taxon>
        <taxon>Pseudomonadales</taxon>
        <taxon>Pseudomonadaceae</taxon>
        <taxon>Halopseudomonas</taxon>
    </lineage>
</organism>
<dbReference type="RefSeq" id="WP_149331099.1">
    <property type="nucleotide sequence ID" value="NZ_QOVF01000001.1"/>
</dbReference>
<dbReference type="EMBL" id="QOVF01000001">
    <property type="protein sequence ID" value="KAA0696110.1"/>
    <property type="molecule type" value="Genomic_DNA"/>
</dbReference>
<reference evidence="1 2" key="1">
    <citation type="submission" date="2018-07" db="EMBL/GenBank/DDBJ databases">
        <title>Pseudomonas laoshanensis sp. nov., isolated from soil.</title>
        <authorList>
            <person name="Sun J."/>
            <person name="Yu L."/>
            <person name="Wang M."/>
            <person name="Zhang C."/>
        </authorList>
    </citation>
    <scope>NUCLEOTIDE SEQUENCE [LARGE SCALE GENOMIC DNA]</scope>
    <source>
        <strain evidence="1 2">Y22</strain>
    </source>
</reference>
<dbReference type="AlphaFoldDB" id="A0A7V7GVF2"/>